<keyword evidence="7" id="KW-0812">Transmembrane</keyword>
<protein>
    <submittedName>
        <fullName evidence="11">Seizure related 6 homolog</fullName>
    </submittedName>
</protein>
<dbReference type="GO" id="GO:0050773">
    <property type="term" value="P:regulation of dendrite development"/>
    <property type="evidence" value="ECO:0007669"/>
    <property type="project" value="TreeGrafter"/>
</dbReference>
<feature type="domain" description="Sushi" evidence="10">
    <location>
        <begin position="873"/>
        <end position="934"/>
    </location>
</feature>
<proteinExistence type="predicted"/>
<feature type="compositionally biased region" description="Polar residues" evidence="6">
    <location>
        <begin position="178"/>
        <end position="188"/>
    </location>
</feature>
<keyword evidence="2" id="KW-0677">Repeat</keyword>
<organism evidence="11 12">
    <name type="scientific">Sparus aurata</name>
    <name type="common">Gilthead sea bream</name>
    <dbReference type="NCBI Taxonomy" id="8175"/>
    <lineage>
        <taxon>Eukaryota</taxon>
        <taxon>Metazoa</taxon>
        <taxon>Chordata</taxon>
        <taxon>Craniata</taxon>
        <taxon>Vertebrata</taxon>
        <taxon>Euteleostomi</taxon>
        <taxon>Actinopterygii</taxon>
        <taxon>Neopterygii</taxon>
        <taxon>Teleostei</taxon>
        <taxon>Neoteleostei</taxon>
        <taxon>Acanthomorphata</taxon>
        <taxon>Eupercaria</taxon>
        <taxon>Spariformes</taxon>
        <taxon>Sparidae</taxon>
        <taxon>Sparus</taxon>
    </lineage>
</organism>
<feature type="compositionally biased region" description="Low complexity" evidence="6">
    <location>
        <begin position="261"/>
        <end position="272"/>
    </location>
</feature>
<keyword evidence="7" id="KW-1133">Transmembrane helix</keyword>
<dbReference type="Ensembl" id="ENSSAUT00010022446.1">
    <property type="protein sequence ID" value="ENSSAUP00010021233.1"/>
    <property type="gene ID" value="ENSSAUG00010009150.1"/>
</dbReference>
<feature type="domain" description="Sushi" evidence="10">
    <location>
        <begin position="806"/>
        <end position="869"/>
    </location>
</feature>
<feature type="signal peptide" evidence="8">
    <location>
        <begin position="1"/>
        <end position="27"/>
    </location>
</feature>
<dbReference type="OMA" id="EIVCHDR"/>
<keyword evidence="12" id="KW-1185">Reference proteome</keyword>
<evidence type="ECO:0000313" key="11">
    <source>
        <dbReference type="Ensembl" id="ENSSAUP00010021233.1"/>
    </source>
</evidence>
<dbReference type="SUPFAM" id="SSF57535">
    <property type="entry name" value="Complement control module/SCR domain"/>
    <property type="match status" value="5"/>
</dbReference>
<dbReference type="Proteomes" id="UP000472265">
    <property type="component" value="Chromosome 13"/>
</dbReference>
<keyword evidence="3 5" id="KW-1015">Disulfide bond</keyword>
<comment type="caution">
    <text evidence="5">Lacks conserved residue(s) required for the propagation of feature annotation.</text>
</comment>
<dbReference type="InterPro" id="IPR035976">
    <property type="entry name" value="Sushi/SCR/CCP_sf"/>
</dbReference>
<dbReference type="GO" id="GO:0043025">
    <property type="term" value="C:neuronal cell body"/>
    <property type="evidence" value="ECO:0007669"/>
    <property type="project" value="TreeGrafter"/>
</dbReference>
<dbReference type="FunFam" id="2.10.70.10:FF:000009">
    <property type="entry name" value="Seizure related 6 homolog like"/>
    <property type="match status" value="1"/>
</dbReference>
<evidence type="ECO:0000256" key="1">
    <source>
        <dbReference type="ARBA" id="ARBA00022659"/>
    </source>
</evidence>
<keyword evidence="1 5" id="KW-0768">Sushi</keyword>
<keyword evidence="7" id="KW-0472">Membrane</keyword>
<dbReference type="GO" id="GO:0043197">
    <property type="term" value="C:dendritic spine"/>
    <property type="evidence" value="ECO:0007669"/>
    <property type="project" value="TreeGrafter"/>
</dbReference>
<dbReference type="PANTHER" id="PTHR45656">
    <property type="entry name" value="PROTEIN CBR-CLEC-78"/>
    <property type="match status" value="1"/>
</dbReference>
<dbReference type="FunFam" id="2.10.70.10:FF:000010">
    <property type="entry name" value="Seizure related 6 homolog like"/>
    <property type="match status" value="1"/>
</dbReference>
<reference evidence="11" key="3">
    <citation type="submission" date="2025-09" db="UniProtKB">
        <authorList>
            <consortium name="Ensembl"/>
        </authorList>
    </citation>
    <scope>IDENTIFICATION</scope>
</reference>
<dbReference type="PROSITE" id="PS50923">
    <property type="entry name" value="SUSHI"/>
    <property type="match status" value="5"/>
</dbReference>
<feature type="compositionally biased region" description="Basic and acidic residues" evidence="6">
    <location>
        <begin position="228"/>
        <end position="243"/>
    </location>
</feature>
<evidence type="ECO:0000256" key="3">
    <source>
        <dbReference type="ARBA" id="ARBA00023157"/>
    </source>
</evidence>
<sequence length="1024" mass="112328">MCVRRDCELRSLLAVLFVAAAVAPIRGQGPRESMGVSSRAMYPDRDASTMDAESEVHAITTVPPVNIPNHQPVFRGMLLHEHLLTRDFQGDQHFFSRDGSLAAYSTVPGSVSDPGDPVTQLVPHEDAPAFSDIATTATAAATTPLTTFSPTTPRPPMSLPQKKSPEEKIRGEDKVEPTTDSLTTQVTPNKRGPLGEKSPVASSSTQRGRSRSWSASPAEATLAPSSMRMEKGEARETDVKNKSGPDQTLRDSNPAPHDGGTPTTTTTSTTVTTTTTITTMQTAEPCSLNFTDPEANIEILQQPDSGMECNYFVTVYLGYGIEVQVLNVSVLEGEQVTVEDTGGREPFILANESVLMRGLVLRSWSNQISIRFRSDQQHNSGFVLLHYQAFVLSCSFPKEPAGGEVSVTHLHAGGEAFFRCFTGYKLQGPKMLTCRNATTPYWSGKEPQCVASCGGMIKNATYGRIVSPGFPGNYSNNLTCHWVLEAPEGQRLHVHFEKVALAEDDDRLLIKNGNNIDSPPVYDSYEVEYLPNEGVLSTGRHLFVEFTTDGTLTSTGAAIRYEAFAKGMCYEPFVKYGNFSGSDSTYSVGAVVEFSCDPGYTLEQGSVVIECVDAQNPQWNETEPACRAVCSGEITDSAGVVLSPNWPEAYDKGQDCIWGIHVEEDKRIMLDIQVLHIGKNDLLTFYDGDDLTANILGQYSGTRPHFKLYTSMADVTIQFQSDPATNIYGYNNGFVVHFFEVPRNDTCSELPEITNGWKSTSHPDLIHGTVITYQCYPGYELVGSEILMCQWDLTWSGDVPRCEEVMTCPDPGNVEHSHKVLTGTRYTVGSTVQFVCNKGYVLSGNSLLTCYNRDSAAPKWSERLPKCVPEKYEPCRNPGAASTSVQSSEKAFYQAGETLSFSCHSGYELQGDGTIYCIPGHPSQWNSTPPACRASSTQYVNERRLDVIQNMDYGMEGTNIALAVFIPTAIILVVVLGIYVYFAKLQGKSIRMPSSSPPYDNMTEESAFDNPVYESGHWQSHSRY</sequence>
<keyword evidence="8" id="KW-0732">Signal</keyword>
<evidence type="ECO:0000313" key="12">
    <source>
        <dbReference type="Proteomes" id="UP000472265"/>
    </source>
</evidence>
<name>A0A671V4Z5_SPAAU</name>
<feature type="domain" description="Sushi" evidence="10">
    <location>
        <begin position="567"/>
        <end position="628"/>
    </location>
</feature>
<dbReference type="Gene3D" id="2.60.120.290">
    <property type="entry name" value="Spermadhesin, CUB domain"/>
    <property type="match status" value="2"/>
</dbReference>
<feature type="chain" id="PRO_5025422052" evidence="8">
    <location>
        <begin position="28"/>
        <end position="1024"/>
    </location>
</feature>
<dbReference type="GO" id="GO:0090036">
    <property type="term" value="P:regulation of protein kinase C signaling"/>
    <property type="evidence" value="ECO:0007669"/>
    <property type="project" value="TreeGrafter"/>
</dbReference>
<dbReference type="SMART" id="SM00032">
    <property type="entry name" value="CCP"/>
    <property type="match status" value="5"/>
</dbReference>
<feature type="compositionally biased region" description="Low complexity" evidence="6">
    <location>
        <begin position="141"/>
        <end position="151"/>
    </location>
</feature>
<reference evidence="11" key="1">
    <citation type="submission" date="2021-04" db="EMBL/GenBank/DDBJ databases">
        <authorList>
            <consortium name="Wellcome Sanger Institute Data Sharing"/>
        </authorList>
    </citation>
    <scope>NUCLEOTIDE SEQUENCE [LARGE SCALE GENOMIC DNA]</scope>
</reference>
<evidence type="ECO:0000256" key="7">
    <source>
        <dbReference type="SAM" id="Phobius"/>
    </source>
</evidence>
<dbReference type="GO" id="GO:0043198">
    <property type="term" value="C:dendritic shaft"/>
    <property type="evidence" value="ECO:0007669"/>
    <property type="project" value="TreeGrafter"/>
</dbReference>
<accession>A0A671V4Z5</accession>
<dbReference type="Pfam" id="PF00084">
    <property type="entry name" value="Sushi"/>
    <property type="match status" value="5"/>
</dbReference>
<dbReference type="InParanoid" id="A0A671V4Z5"/>
<dbReference type="GO" id="GO:0005783">
    <property type="term" value="C:endoplasmic reticulum"/>
    <property type="evidence" value="ECO:0007669"/>
    <property type="project" value="TreeGrafter"/>
</dbReference>
<dbReference type="PROSITE" id="PS01180">
    <property type="entry name" value="CUB"/>
    <property type="match status" value="2"/>
</dbReference>
<reference evidence="11" key="2">
    <citation type="submission" date="2025-08" db="UniProtKB">
        <authorList>
            <consortium name="Ensembl"/>
        </authorList>
    </citation>
    <scope>IDENTIFICATION</scope>
</reference>
<dbReference type="InterPro" id="IPR035914">
    <property type="entry name" value="Sperma_CUB_dom_sf"/>
</dbReference>
<dbReference type="InterPro" id="IPR000859">
    <property type="entry name" value="CUB_dom"/>
</dbReference>
<feature type="domain" description="CUB" evidence="9">
    <location>
        <begin position="453"/>
        <end position="564"/>
    </location>
</feature>
<evidence type="ECO:0000259" key="10">
    <source>
        <dbReference type="PROSITE" id="PS50923"/>
    </source>
</evidence>
<dbReference type="SUPFAM" id="SSF49854">
    <property type="entry name" value="Spermadhesin, CUB domain"/>
    <property type="match status" value="3"/>
</dbReference>
<dbReference type="CDD" id="cd00041">
    <property type="entry name" value="CUB"/>
    <property type="match status" value="2"/>
</dbReference>
<dbReference type="InterPro" id="IPR000436">
    <property type="entry name" value="Sushi_SCR_CCP_dom"/>
</dbReference>
<dbReference type="Pfam" id="PF00431">
    <property type="entry name" value="CUB"/>
    <property type="match status" value="2"/>
</dbReference>
<feature type="domain" description="Sushi" evidence="10">
    <location>
        <begin position="392"/>
        <end position="451"/>
    </location>
</feature>
<dbReference type="AlphaFoldDB" id="A0A671V4Z5"/>
<evidence type="ECO:0000259" key="9">
    <source>
        <dbReference type="PROSITE" id="PS01180"/>
    </source>
</evidence>
<evidence type="ECO:0000256" key="6">
    <source>
        <dbReference type="SAM" id="MobiDB-lite"/>
    </source>
</evidence>
<evidence type="ECO:0000256" key="8">
    <source>
        <dbReference type="SAM" id="SignalP"/>
    </source>
</evidence>
<dbReference type="GO" id="GO:0060074">
    <property type="term" value="P:synapse maturation"/>
    <property type="evidence" value="ECO:0007669"/>
    <property type="project" value="TreeGrafter"/>
</dbReference>
<evidence type="ECO:0000256" key="4">
    <source>
        <dbReference type="PROSITE-ProRule" id="PRU00059"/>
    </source>
</evidence>
<dbReference type="Gene3D" id="2.10.70.10">
    <property type="entry name" value="Complement Module, domain 1"/>
    <property type="match status" value="5"/>
</dbReference>
<feature type="region of interest" description="Disordered" evidence="6">
    <location>
        <begin position="141"/>
        <end position="272"/>
    </location>
</feature>
<gene>
    <name evidence="11" type="primary">SEZ6</name>
    <name evidence="11" type="synonym">LOC115594373</name>
</gene>
<dbReference type="PANTHER" id="PTHR45656:SF1">
    <property type="entry name" value="SEIZURE PROTEIN 6 HOMOLOG"/>
    <property type="match status" value="1"/>
</dbReference>
<dbReference type="CDD" id="cd00033">
    <property type="entry name" value="CCP"/>
    <property type="match status" value="5"/>
</dbReference>
<feature type="disulfide bond" evidence="4">
    <location>
        <begin position="453"/>
        <end position="480"/>
    </location>
</feature>
<feature type="domain" description="CUB" evidence="9">
    <location>
        <begin position="630"/>
        <end position="741"/>
    </location>
</feature>
<dbReference type="SMART" id="SM00042">
    <property type="entry name" value="CUB"/>
    <property type="match status" value="3"/>
</dbReference>
<feature type="compositionally biased region" description="Basic and acidic residues" evidence="6">
    <location>
        <begin position="163"/>
        <end position="177"/>
    </location>
</feature>
<feature type="transmembrane region" description="Helical" evidence="7">
    <location>
        <begin position="960"/>
        <end position="982"/>
    </location>
</feature>
<evidence type="ECO:0000256" key="2">
    <source>
        <dbReference type="ARBA" id="ARBA00022737"/>
    </source>
</evidence>
<feature type="domain" description="Sushi" evidence="10">
    <location>
        <begin position="745"/>
        <end position="804"/>
    </location>
</feature>
<dbReference type="GeneTree" id="ENSGT00940000156995"/>
<evidence type="ECO:0000256" key="5">
    <source>
        <dbReference type="PROSITE-ProRule" id="PRU00302"/>
    </source>
</evidence>
<feature type="compositionally biased region" description="Polar residues" evidence="6">
    <location>
        <begin position="200"/>
        <end position="215"/>
    </location>
</feature>
<dbReference type="InterPro" id="IPR051277">
    <property type="entry name" value="SEZ6_CSMD_C4BPB_Regulators"/>
</dbReference>
<feature type="disulfide bond" evidence="5">
    <location>
        <begin position="775"/>
        <end position="802"/>
    </location>
</feature>